<organism evidence="2 3">
    <name type="scientific">Ectothiorhodospira haloalkaliphila</name>
    <dbReference type="NCBI Taxonomy" id="421628"/>
    <lineage>
        <taxon>Bacteria</taxon>
        <taxon>Pseudomonadati</taxon>
        <taxon>Pseudomonadota</taxon>
        <taxon>Gammaproteobacteria</taxon>
        <taxon>Chromatiales</taxon>
        <taxon>Ectothiorhodospiraceae</taxon>
        <taxon>Ectothiorhodospira</taxon>
    </lineage>
</organism>
<reference evidence="2 3" key="1">
    <citation type="journal article" date="2014" name="J Genomics">
        <title>Draft Genome Sequence of the Extremely Halophilic Phototrophic Purple Sulfur Bacterium Halorhodospira halochloris.</title>
        <authorList>
            <person name="Singh K.S."/>
            <person name="Kirksey J."/>
            <person name="Hoff W.D."/>
            <person name="Deole R."/>
        </authorList>
    </citation>
    <scope>NUCLEOTIDE SEQUENCE [LARGE SCALE GENOMIC DNA]</scope>
    <source>
        <strain evidence="2 3">A</strain>
    </source>
</reference>
<proteinExistence type="predicted"/>
<gene>
    <name evidence="2" type="ORF">M911_16120</name>
</gene>
<dbReference type="Pfam" id="PF13333">
    <property type="entry name" value="rve_2"/>
    <property type="match status" value="1"/>
</dbReference>
<dbReference type="PATRIC" id="fig|1354791.3.peg.562"/>
<evidence type="ECO:0000259" key="1">
    <source>
        <dbReference type="Pfam" id="PF13333"/>
    </source>
</evidence>
<evidence type="ECO:0000313" key="3">
    <source>
        <dbReference type="Proteomes" id="UP000019442"/>
    </source>
</evidence>
<protein>
    <submittedName>
        <fullName evidence="2">Integrase</fullName>
    </submittedName>
</protein>
<name>W8KML1_9GAMM</name>
<accession>W8KML1</accession>
<keyword evidence="3" id="KW-1185">Reference proteome</keyword>
<dbReference type="Proteomes" id="UP000019442">
    <property type="component" value="Chromosome"/>
</dbReference>
<feature type="domain" description="Integrase catalytic" evidence="1">
    <location>
        <begin position="2"/>
        <end position="46"/>
    </location>
</feature>
<dbReference type="KEGG" id="hhc:M911_16120"/>
<evidence type="ECO:0000313" key="2">
    <source>
        <dbReference type="EMBL" id="AHK80413.1"/>
    </source>
</evidence>
<dbReference type="EMBL" id="CP007268">
    <property type="protein sequence ID" value="AHK80413.1"/>
    <property type="molecule type" value="Genomic_DNA"/>
</dbReference>
<dbReference type="HOGENOM" id="CLU_027402_41_5_6"/>
<reference evidence="3" key="2">
    <citation type="submission" date="2014-02" db="EMBL/GenBank/DDBJ databases">
        <title>Draft Genome Sequence of extremely halophilic bacteria Halorhodospira halochloris.</title>
        <authorList>
            <person name="Singh K.S."/>
        </authorList>
    </citation>
    <scope>NUCLEOTIDE SEQUENCE [LARGE SCALE GENOMIC DNA]</scope>
    <source>
        <strain evidence="3">A</strain>
    </source>
</reference>
<sequence>MKSEWLAGQRYLNREQARQDIVQYIETEYNSDRLHSSLGYITPQQHFLAVAA</sequence>
<dbReference type="AlphaFoldDB" id="W8KML1"/>
<dbReference type="GO" id="GO:0015074">
    <property type="term" value="P:DNA integration"/>
    <property type="evidence" value="ECO:0007669"/>
    <property type="project" value="InterPro"/>
</dbReference>
<dbReference type="InterPro" id="IPR001584">
    <property type="entry name" value="Integrase_cat-core"/>
</dbReference>